<reference evidence="4" key="1">
    <citation type="journal article" date="2014" name="Int. J. Syst. Evol. Microbiol.">
        <title>Complete genome sequence of Corynebacterium casei LMG S-19264T (=DSM 44701T), isolated from a smear-ripened cheese.</title>
        <authorList>
            <consortium name="US DOE Joint Genome Institute (JGI-PGF)"/>
            <person name="Walter F."/>
            <person name="Albersmeier A."/>
            <person name="Kalinowski J."/>
            <person name="Ruckert C."/>
        </authorList>
    </citation>
    <scope>NUCLEOTIDE SEQUENCE</scope>
    <source>
        <strain evidence="4">CGMCC 1.15762</strain>
    </source>
</reference>
<dbReference type="Gene3D" id="3.40.1190.20">
    <property type="match status" value="1"/>
</dbReference>
<evidence type="ECO:0000256" key="2">
    <source>
        <dbReference type="ARBA" id="ARBA00022777"/>
    </source>
</evidence>
<dbReference type="InterPro" id="IPR011611">
    <property type="entry name" value="PfkB_dom"/>
</dbReference>
<accession>A0A8J3EI47</accession>
<dbReference type="SUPFAM" id="SSF53613">
    <property type="entry name" value="Ribokinase-like"/>
    <property type="match status" value="1"/>
</dbReference>
<comment type="caution">
    <text evidence="4">The sequence shown here is derived from an EMBL/GenBank/DDBJ whole genome shotgun (WGS) entry which is preliminary data.</text>
</comment>
<gene>
    <name evidence="4" type="ORF">GCM10011415_38890</name>
</gene>
<reference evidence="4" key="2">
    <citation type="submission" date="2020-09" db="EMBL/GenBank/DDBJ databases">
        <authorList>
            <person name="Sun Q."/>
            <person name="Zhou Y."/>
        </authorList>
    </citation>
    <scope>NUCLEOTIDE SEQUENCE</scope>
    <source>
        <strain evidence="4">CGMCC 1.15762</strain>
    </source>
</reference>
<dbReference type="GO" id="GO:0016301">
    <property type="term" value="F:kinase activity"/>
    <property type="evidence" value="ECO:0007669"/>
    <property type="project" value="UniProtKB-KW"/>
</dbReference>
<dbReference type="PANTHER" id="PTHR10584">
    <property type="entry name" value="SUGAR KINASE"/>
    <property type="match status" value="1"/>
</dbReference>
<feature type="domain" description="Carbohydrate kinase PfkB" evidence="3">
    <location>
        <begin position="27"/>
        <end position="295"/>
    </location>
</feature>
<dbReference type="EMBL" id="BMJV01000010">
    <property type="protein sequence ID" value="GGG84954.1"/>
    <property type="molecule type" value="Genomic_DNA"/>
</dbReference>
<dbReference type="PANTHER" id="PTHR10584:SF166">
    <property type="entry name" value="RIBOKINASE"/>
    <property type="match status" value="1"/>
</dbReference>
<proteinExistence type="predicted"/>
<organism evidence="4 5">
    <name type="scientific">Salipiger pallidus</name>
    <dbReference type="NCBI Taxonomy" id="1775170"/>
    <lineage>
        <taxon>Bacteria</taxon>
        <taxon>Pseudomonadati</taxon>
        <taxon>Pseudomonadota</taxon>
        <taxon>Alphaproteobacteria</taxon>
        <taxon>Rhodobacterales</taxon>
        <taxon>Roseobacteraceae</taxon>
        <taxon>Salipiger</taxon>
    </lineage>
</organism>
<dbReference type="Proteomes" id="UP000617145">
    <property type="component" value="Unassembled WGS sequence"/>
</dbReference>
<dbReference type="AlphaFoldDB" id="A0A8J3EI47"/>
<name>A0A8J3EI47_9RHOB</name>
<evidence type="ECO:0000256" key="1">
    <source>
        <dbReference type="ARBA" id="ARBA00022679"/>
    </source>
</evidence>
<evidence type="ECO:0000313" key="4">
    <source>
        <dbReference type="EMBL" id="GGG84954.1"/>
    </source>
</evidence>
<dbReference type="RefSeq" id="WP_188791951.1">
    <property type="nucleotide sequence ID" value="NZ_BMJV01000010.1"/>
</dbReference>
<evidence type="ECO:0000313" key="5">
    <source>
        <dbReference type="Proteomes" id="UP000617145"/>
    </source>
</evidence>
<keyword evidence="2 4" id="KW-0418">Kinase</keyword>
<dbReference type="GO" id="GO:0005829">
    <property type="term" value="C:cytosol"/>
    <property type="evidence" value="ECO:0007669"/>
    <property type="project" value="TreeGrafter"/>
</dbReference>
<dbReference type="Pfam" id="PF00294">
    <property type="entry name" value="PfkB"/>
    <property type="match status" value="1"/>
</dbReference>
<keyword evidence="5" id="KW-1185">Reference proteome</keyword>
<evidence type="ECO:0000259" key="3">
    <source>
        <dbReference type="Pfam" id="PF00294"/>
    </source>
</evidence>
<protein>
    <submittedName>
        <fullName evidence="4">Kinase</fullName>
    </submittedName>
</protein>
<dbReference type="InterPro" id="IPR029056">
    <property type="entry name" value="Ribokinase-like"/>
</dbReference>
<keyword evidence="1" id="KW-0808">Transferase</keyword>
<sequence length="317" mass="33189">MTFDYVSAGFYTFDCLGWPFSEVPEGGGTNLLNEIAMAVSGAAGTGAIVGAKLGLKTAAVGGLGQDMMGDWVRHRLGSFGIDQTDLVDCPGVPTSSTIVLTRQDGSRPALHVKGATGAYVVDESRFDAVTDTKVFHLGGVGLMDAMDGERNAALMAHAKKRGAITTVDVFAGSSDDLPDVKAVLPHTDYFIPSIEEAEALSGLKDKAQMAQFFLDLGAQACVFTLGEHGAYYHHRDGTILEVPAFGIDVKCTCGCGDAFNAGFAVGLLKGMSLEDTMRFAQGCSALNATGLGSQAGVVDYDQVLRFTQTQPVLRPAA</sequence>